<protein>
    <submittedName>
        <fullName evidence="1">Mig-6</fullName>
    </submittedName>
</protein>
<name>A0ABY6LLP7_9ARAC</name>
<dbReference type="EMBL" id="CP092882">
    <property type="protein sequence ID" value="UYV81804.1"/>
    <property type="molecule type" value="Genomic_DNA"/>
</dbReference>
<reference evidence="1 2" key="1">
    <citation type="submission" date="2022-01" db="EMBL/GenBank/DDBJ databases">
        <title>A chromosomal length assembly of Cordylochernes scorpioides.</title>
        <authorList>
            <person name="Zeh D."/>
            <person name="Zeh J."/>
        </authorList>
    </citation>
    <scope>NUCLEOTIDE SEQUENCE [LARGE SCALE GENOMIC DNA]</scope>
    <source>
        <strain evidence="1">IN4F17</strain>
        <tissue evidence="1">Whole Body</tissue>
    </source>
</reference>
<evidence type="ECO:0000313" key="2">
    <source>
        <dbReference type="Proteomes" id="UP001235939"/>
    </source>
</evidence>
<gene>
    <name evidence="1" type="ORF">LAZ67_20002500</name>
</gene>
<sequence>MYVCVQRTCDRQNTSIGSITYVCRTCDRQNTSIGSLTYIYVCSENMCLFDRRYYAVGHILEGSNQTSYCVTCTCLTPPDFTCVHQSCSPPPNNDYVNCVPSYIPGECCPTYNCSHLLSGWWFSLKHKTFIKTPVLYYDALCLMMH</sequence>
<accession>A0ABY6LLP7</accession>
<proteinExistence type="predicted"/>
<dbReference type="Proteomes" id="UP001235939">
    <property type="component" value="Chromosome 20"/>
</dbReference>
<evidence type="ECO:0000313" key="1">
    <source>
        <dbReference type="EMBL" id="UYV81804.1"/>
    </source>
</evidence>
<organism evidence="1 2">
    <name type="scientific">Cordylochernes scorpioides</name>
    <dbReference type="NCBI Taxonomy" id="51811"/>
    <lineage>
        <taxon>Eukaryota</taxon>
        <taxon>Metazoa</taxon>
        <taxon>Ecdysozoa</taxon>
        <taxon>Arthropoda</taxon>
        <taxon>Chelicerata</taxon>
        <taxon>Arachnida</taxon>
        <taxon>Pseudoscorpiones</taxon>
        <taxon>Cheliferoidea</taxon>
        <taxon>Chernetidae</taxon>
        <taxon>Cordylochernes</taxon>
    </lineage>
</organism>
<keyword evidence="2" id="KW-1185">Reference proteome</keyword>